<dbReference type="OMA" id="QYTHTEH"/>
<evidence type="ECO:0000256" key="1">
    <source>
        <dbReference type="ARBA" id="ARBA00009794"/>
    </source>
</evidence>
<evidence type="ECO:0000256" key="3">
    <source>
        <dbReference type="ARBA" id="ARBA00022448"/>
    </source>
</evidence>
<organism evidence="11 12">
    <name type="scientific">Trichomonas vaginalis (strain ATCC PRA-98 / G3)</name>
    <dbReference type="NCBI Taxonomy" id="412133"/>
    <lineage>
        <taxon>Eukaryota</taxon>
        <taxon>Metamonada</taxon>
        <taxon>Parabasalia</taxon>
        <taxon>Trichomonadida</taxon>
        <taxon>Trichomonadidae</taxon>
        <taxon>Trichomonas</taxon>
    </lineage>
</organism>
<name>A2F1J4_TRIV3</name>
<dbReference type="VEuPathDB" id="TrichDB:TVAG_440380"/>
<dbReference type="VEuPathDB" id="TrichDB:TVAGG3_0369500"/>
<dbReference type="Pfam" id="PF21192">
    <property type="entry name" value="OB_NMD3"/>
    <property type="match status" value="1"/>
</dbReference>
<evidence type="ECO:0000259" key="9">
    <source>
        <dbReference type="Pfam" id="PF21192"/>
    </source>
</evidence>
<gene>
    <name evidence="11" type="ORF">TVAG_440380</name>
</gene>
<evidence type="ECO:0000313" key="11">
    <source>
        <dbReference type="EMBL" id="EAY01212.1"/>
    </source>
</evidence>
<reference evidence="11" key="2">
    <citation type="journal article" date="2007" name="Science">
        <title>Draft genome sequence of the sexually transmitted pathogen Trichomonas vaginalis.</title>
        <authorList>
            <person name="Carlton J.M."/>
            <person name="Hirt R.P."/>
            <person name="Silva J.C."/>
            <person name="Delcher A.L."/>
            <person name="Schatz M."/>
            <person name="Zhao Q."/>
            <person name="Wortman J.R."/>
            <person name="Bidwell S.L."/>
            <person name="Alsmark U.C.M."/>
            <person name="Besteiro S."/>
            <person name="Sicheritz-Ponten T."/>
            <person name="Noel C.J."/>
            <person name="Dacks J.B."/>
            <person name="Foster P.G."/>
            <person name="Simillion C."/>
            <person name="Van de Peer Y."/>
            <person name="Miranda-Saavedra D."/>
            <person name="Barton G.J."/>
            <person name="Westrop G.D."/>
            <person name="Mueller S."/>
            <person name="Dessi D."/>
            <person name="Fiori P.L."/>
            <person name="Ren Q."/>
            <person name="Paulsen I."/>
            <person name="Zhang H."/>
            <person name="Bastida-Corcuera F.D."/>
            <person name="Simoes-Barbosa A."/>
            <person name="Brown M.T."/>
            <person name="Hayes R.D."/>
            <person name="Mukherjee M."/>
            <person name="Okumura C.Y."/>
            <person name="Schneider R."/>
            <person name="Smith A.J."/>
            <person name="Vanacova S."/>
            <person name="Villalvazo M."/>
            <person name="Haas B.J."/>
            <person name="Pertea M."/>
            <person name="Feldblyum T.V."/>
            <person name="Utterback T.R."/>
            <person name="Shu C.L."/>
            <person name="Osoegawa K."/>
            <person name="de Jong P.J."/>
            <person name="Hrdy I."/>
            <person name="Horvathova L."/>
            <person name="Zubacova Z."/>
            <person name="Dolezal P."/>
            <person name="Malik S.B."/>
            <person name="Logsdon J.M. Jr."/>
            <person name="Henze K."/>
            <person name="Gupta A."/>
            <person name="Wang C.C."/>
            <person name="Dunne R.L."/>
            <person name="Upcroft J.A."/>
            <person name="Upcroft P."/>
            <person name="White O."/>
            <person name="Salzberg S.L."/>
            <person name="Tang P."/>
            <person name="Chiu C.-H."/>
            <person name="Lee Y.-S."/>
            <person name="Embley T.M."/>
            <person name="Coombs G.H."/>
            <person name="Mottram J.C."/>
            <person name="Tachezy J."/>
            <person name="Fraser-Liggett C.M."/>
            <person name="Johnson P.J."/>
        </authorList>
    </citation>
    <scope>NUCLEOTIDE SEQUENCE [LARGE SCALE GENOMIC DNA]</scope>
    <source>
        <strain evidence="11">G3</strain>
    </source>
</reference>
<dbReference type="GO" id="GO:0005634">
    <property type="term" value="C:nucleus"/>
    <property type="evidence" value="ECO:0000318"/>
    <property type="project" value="GO_Central"/>
</dbReference>
<comment type="subcellular location">
    <subcellularLocation>
        <location evidence="7">Cytoplasm</location>
    </subcellularLocation>
    <subcellularLocation>
        <location evidence="7">Nucleus</location>
    </subcellularLocation>
</comment>
<feature type="domain" description="60S ribosomal export protein NMD3 OB-fold" evidence="9">
    <location>
        <begin position="306"/>
        <end position="387"/>
    </location>
</feature>
<dbReference type="Proteomes" id="UP000001542">
    <property type="component" value="Unassembled WGS sequence"/>
</dbReference>
<evidence type="ECO:0000256" key="4">
    <source>
        <dbReference type="ARBA" id="ARBA00022490"/>
    </source>
</evidence>
<protein>
    <recommendedName>
        <fullName evidence="2 7">60S ribosomal export protein NMD3</fullName>
    </recommendedName>
</protein>
<dbReference type="PANTHER" id="PTHR12746">
    <property type="entry name" value="NONSENSE-MEDIATED MRNA DECAY PROTEIN 3"/>
    <property type="match status" value="1"/>
</dbReference>
<keyword evidence="5 7" id="KW-0653">Protein transport</keyword>
<keyword evidence="6 7" id="KW-0539">Nucleus</keyword>
<dbReference type="GO" id="GO:0000055">
    <property type="term" value="P:ribosomal large subunit export from nucleus"/>
    <property type="evidence" value="ECO:0000318"/>
    <property type="project" value="GO_Central"/>
</dbReference>
<keyword evidence="4 7" id="KW-0963">Cytoplasm</keyword>
<accession>A2F1J4</accession>
<dbReference type="InterPro" id="IPR007064">
    <property type="entry name" value="Nmd3_N"/>
</dbReference>
<comment type="function">
    <text evidence="7">Acts as an adapter for the XPO1/CRM1-mediated export of the 60S ribosomal subunit.</text>
</comment>
<dbReference type="InterPro" id="IPR048899">
    <property type="entry name" value="NMD_SH3"/>
</dbReference>
<evidence type="ECO:0000256" key="6">
    <source>
        <dbReference type="ARBA" id="ARBA00023242"/>
    </source>
</evidence>
<dbReference type="GO" id="GO:0005737">
    <property type="term" value="C:cytoplasm"/>
    <property type="evidence" value="ECO:0000318"/>
    <property type="project" value="GO_Central"/>
</dbReference>
<evidence type="ECO:0000256" key="2">
    <source>
        <dbReference type="ARBA" id="ARBA00017035"/>
    </source>
</evidence>
<comment type="similarity">
    <text evidence="1 7">Belongs to the NMD3 family.</text>
</comment>
<dbReference type="STRING" id="5722.A2F1J4"/>
<dbReference type="Pfam" id="PF04981">
    <property type="entry name" value="NMD3"/>
    <property type="match status" value="1"/>
</dbReference>
<dbReference type="GO" id="GO:0043023">
    <property type="term" value="F:ribosomal large subunit binding"/>
    <property type="evidence" value="ECO:0000318"/>
    <property type="project" value="GO_Central"/>
</dbReference>
<dbReference type="InParanoid" id="A2F1J4"/>
<evidence type="ECO:0000259" key="8">
    <source>
        <dbReference type="Pfam" id="PF04981"/>
    </source>
</evidence>
<dbReference type="KEGG" id="tva:4759036"/>
<feature type="domain" description="60S ribosomal export protein NMD3 SH3" evidence="10">
    <location>
        <begin position="242"/>
        <end position="281"/>
    </location>
</feature>
<dbReference type="SMR" id="A2F1J4"/>
<keyword evidence="12" id="KW-1185">Reference proteome</keyword>
<dbReference type="GO" id="GO:0015031">
    <property type="term" value="P:protein transport"/>
    <property type="evidence" value="ECO:0007669"/>
    <property type="project" value="UniProtKB-KW"/>
</dbReference>
<evidence type="ECO:0000256" key="5">
    <source>
        <dbReference type="ARBA" id="ARBA00022927"/>
    </source>
</evidence>
<dbReference type="InterPro" id="IPR039768">
    <property type="entry name" value="Nmd3"/>
</dbReference>
<dbReference type="InterPro" id="IPR048898">
    <property type="entry name" value="OB_NMD3"/>
</dbReference>
<dbReference type="eggNOG" id="KOG2613">
    <property type="taxonomic scope" value="Eukaryota"/>
</dbReference>
<evidence type="ECO:0000256" key="7">
    <source>
        <dbReference type="RuleBase" id="RU364108"/>
    </source>
</evidence>
<dbReference type="AlphaFoldDB" id="A2F1J4"/>
<dbReference type="PANTHER" id="PTHR12746:SF2">
    <property type="entry name" value="60S RIBOSOMAL EXPORT PROTEIN NMD3"/>
    <property type="match status" value="1"/>
</dbReference>
<reference evidence="11" key="1">
    <citation type="submission" date="2006-10" db="EMBL/GenBank/DDBJ databases">
        <authorList>
            <person name="Amadeo P."/>
            <person name="Zhao Q."/>
            <person name="Wortman J."/>
            <person name="Fraser-Liggett C."/>
            <person name="Carlton J."/>
        </authorList>
    </citation>
    <scope>NUCLEOTIDE SEQUENCE</scope>
    <source>
        <strain evidence="11">G3</strain>
    </source>
</reference>
<dbReference type="RefSeq" id="XP_001330128.1">
    <property type="nucleotide sequence ID" value="XM_001330093.1"/>
</dbReference>
<evidence type="ECO:0000259" key="10">
    <source>
        <dbReference type="Pfam" id="PF21193"/>
    </source>
</evidence>
<proteinExistence type="inferred from homology"/>
<keyword evidence="3 7" id="KW-0813">Transport</keyword>
<dbReference type="Pfam" id="PF21193">
    <property type="entry name" value="NMD_SH3"/>
    <property type="match status" value="1"/>
</dbReference>
<evidence type="ECO:0000313" key="12">
    <source>
        <dbReference type="Proteomes" id="UP000001542"/>
    </source>
</evidence>
<dbReference type="OrthoDB" id="203821at2759"/>
<feature type="domain" description="Nmd3 N-terminal" evidence="8">
    <location>
        <begin position="12"/>
        <end position="239"/>
    </location>
</feature>
<sequence>MDFQQTAVKIPCCICGIMIEPNPNNMCVECFRRRLNQKEGVPEQLEINYCRDCGRYQESLTHWVNAELESKELLQICIKKFSPNLKIRDAKFLWTEPHSKRLRVQVTVDREDFSGTILRQSTIVTYIVKTVQCKTCQELATHRDHWKAIVQLRQHSDSKRSMFWIEQMIINNEAAKETSAIERRPDGLDFQFNDNSDAKKFISFIKSIIPVSVKNSDTVKGQDLVNMSYDIRYSYSLTIPSISREDLVLLPKKIFESTGRQSRLCLVSKMGRQIHFVNPLTGHNFVLDSKSIFSNSIDPLISHDRLTRFVVLSKDEISKNGDFTLADFELTDEETYGDRIVVRSHLGNTIEIGNVVNCYDLRSESFTDEAEKQIKKIDFERVIIVNKARDEKKNSRNKKVLTLAPTTKEDDRALEQFLDEMEDDPQLVSKINTVENDD</sequence>
<dbReference type="EMBL" id="DS113574">
    <property type="protein sequence ID" value="EAY01212.1"/>
    <property type="molecule type" value="Genomic_DNA"/>
</dbReference>